<gene>
    <name evidence="1" type="ORF">SNEC2469_LOCUS20211</name>
</gene>
<organism evidence="1 2">
    <name type="scientific">Symbiodinium necroappetens</name>
    <dbReference type="NCBI Taxonomy" id="1628268"/>
    <lineage>
        <taxon>Eukaryota</taxon>
        <taxon>Sar</taxon>
        <taxon>Alveolata</taxon>
        <taxon>Dinophyceae</taxon>
        <taxon>Suessiales</taxon>
        <taxon>Symbiodiniaceae</taxon>
        <taxon>Symbiodinium</taxon>
    </lineage>
</organism>
<reference evidence="1" key="1">
    <citation type="submission" date="2021-02" db="EMBL/GenBank/DDBJ databases">
        <authorList>
            <person name="Dougan E. K."/>
            <person name="Rhodes N."/>
            <person name="Thang M."/>
            <person name="Chan C."/>
        </authorList>
    </citation>
    <scope>NUCLEOTIDE SEQUENCE</scope>
</reference>
<sequence length="75" mass="7906">MSSGMNFTGNQTRQKAAELGLSLEDLTLKALARLPLRSSLKLLESAAAAQMGGADPNAVIIAEACTLRHDYAKFG</sequence>
<keyword evidence="2" id="KW-1185">Reference proteome</keyword>
<evidence type="ECO:0000313" key="1">
    <source>
        <dbReference type="EMBL" id="CAE7701635.1"/>
    </source>
</evidence>
<dbReference type="EMBL" id="CAJNJA010035030">
    <property type="protein sequence ID" value="CAE7701635.1"/>
    <property type="molecule type" value="Genomic_DNA"/>
</dbReference>
<dbReference type="OrthoDB" id="439452at2759"/>
<proteinExistence type="predicted"/>
<evidence type="ECO:0000313" key="2">
    <source>
        <dbReference type="Proteomes" id="UP000601435"/>
    </source>
</evidence>
<accession>A0A812WYQ6</accession>
<comment type="caution">
    <text evidence="1">The sequence shown here is derived from an EMBL/GenBank/DDBJ whole genome shotgun (WGS) entry which is preliminary data.</text>
</comment>
<dbReference type="AlphaFoldDB" id="A0A812WYQ6"/>
<protein>
    <submittedName>
        <fullName evidence="1">Uncharacterized protein</fullName>
    </submittedName>
</protein>
<dbReference type="Proteomes" id="UP000601435">
    <property type="component" value="Unassembled WGS sequence"/>
</dbReference>
<name>A0A812WYQ6_9DINO</name>